<dbReference type="GO" id="GO:0006950">
    <property type="term" value="P:response to stress"/>
    <property type="evidence" value="ECO:0007669"/>
    <property type="project" value="UniProtKB-ARBA"/>
</dbReference>
<proteinExistence type="inferred from homology"/>
<dbReference type="EMBL" id="SOCA01000002">
    <property type="protein sequence ID" value="TDU73337.1"/>
    <property type="molecule type" value="Genomic_DNA"/>
</dbReference>
<dbReference type="InterPro" id="IPR012674">
    <property type="entry name" value="Calycin"/>
</dbReference>
<reference evidence="5 6" key="1">
    <citation type="submission" date="2019-03" db="EMBL/GenBank/DDBJ databases">
        <title>Genomic Encyclopedia of Archaeal and Bacterial Type Strains, Phase II (KMG-II): from individual species to whole genera.</title>
        <authorList>
            <person name="Goeker M."/>
        </authorList>
    </citation>
    <scope>NUCLEOTIDE SEQUENCE [LARGE SCALE GENOMIC DNA]</scope>
    <source>
        <strain evidence="5 6">ATCC 25309</strain>
    </source>
</reference>
<evidence type="ECO:0000313" key="5">
    <source>
        <dbReference type="EMBL" id="TDU73337.1"/>
    </source>
</evidence>
<comment type="similarity">
    <text evidence="1 2">Belongs to the calycin superfamily. Lipocalin family.</text>
</comment>
<dbReference type="RefSeq" id="WP_133794784.1">
    <property type="nucleotide sequence ID" value="NZ_SOCA01000002.1"/>
</dbReference>
<accession>A0A4R7S7W6</accession>
<sequence>MKIYSFFIAAVSVVLMSCSSTKDTKTLPTAAKVDIQRYMGQWYEIFRLPNQFQRDDSRAEALYTMQPDGTVKVLNTEIRPDGTQKKVSGTATAISDGKNSRLRVTFEGLASLVPVSKEGNYWIIRVAPDYSTALVGTPDRKYLWLLSRTPQISPTRRSAYESEAARLGFDTKRLLHQR</sequence>
<evidence type="ECO:0000256" key="1">
    <source>
        <dbReference type="ARBA" id="ARBA00006889"/>
    </source>
</evidence>
<evidence type="ECO:0000256" key="2">
    <source>
        <dbReference type="PIRNR" id="PIRNR036893"/>
    </source>
</evidence>
<keyword evidence="3" id="KW-0564">Palmitate</keyword>
<dbReference type="InterPro" id="IPR002446">
    <property type="entry name" value="Lipocalin_bac"/>
</dbReference>
<gene>
    <name evidence="5" type="ORF">EI77_01807</name>
</gene>
<protein>
    <submittedName>
        <fullName evidence="5">Apolipoprotein D and lipocalin family protein</fullName>
    </submittedName>
</protein>
<dbReference type="PROSITE" id="PS00213">
    <property type="entry name" value="LIPOCALIN"/>
    <property type="match status" value="1"/>
</dbReference>
<feature type="lipid moiety-binding region" description="N-palmitoyl cysteine" evidence="3">
    <location>
        <position position="18"/>
    </location>
</feature>
<keyword evidence="3 5" id="KW-0449">Lipoprotein</keyword>
<comment type="caution">
    <text evidence="5">The sequence shown here is derived from an EMBL/GenBank/DDBJ whole genome shotgun (WGS) entry which is preliminary data.</text>
</comment>
<dbReference type="InterPro" id="IPR022271">
    <property type="entry name" value="Lipocalin_ApoD"/>
</dbReference>
<keyword evidence="6" id="KW-1185">Reference proteome</keyword>
<dbReference type="OrthoDB" id="9793905at2"/>
<dbReference type="InterPro" id="IPR022272">
    <property type="entry name" value="Lipocalin_CS"/>
</dbReference>
<dbReference type="SUPFAM" id="SSF50814">
    <property type="entry name" value="Lipocalins"/>
    <property type="match status" value="1"/>
</dbReference>
<feature type="domain" description="Lipocalin/cytosolic fatty-acid binding" evidence="4">
    <location>
        <begin position="33"/>
        <end position="176"/>
    </location>
</feature>
<dbReference type="PRINTS" id="PR01171">
    <property type="entry name" value="BCTLIPOCALIN"/>
</dbReference>
<organism evidence="5 6">
    <name type="scientific">Prosthecobacter fusiformis</name>
    <dbReference type="NCBI Taxonomy" id="48464"/>
    <lineage>
        <taxon>Bacteria</taxon>
        <taxon>Pseudomonadati</taxon>
        <taxon>Verrucomicrobiota</taxon>
        <taxon>Verrucomicrobiia</taxon>
        <taxon>Verrucomicrobiales</taxon>
        <taxon>Verrucomicrobiaceae</taxon>
        <taxon>Prosthecobacter</taxon>
    </lineage>
</organism>
<dbReference type="PIRSF" id="PIRSF036893">
    <property type="entry name" value="Lipocalin_ApoD"/>
    <property type="match status" value="1"/>
</dbReference>
<dbReference type="Pfam" id="PF08212">
    <property type="entry name" value="Lipocalin_2"/>
    <property type="match status" value="1"/>
</dbReference>
<dbReference type="InterPro" id="IPR047202">
    <property type="entry name" value="Lipocalin_Blc-like_dom"/>
</dbReference>
<dbReference type="Gene3D" id="2.40.128.20">
    <property type="match status" value="1"/>
</dbReference>
<dbReference type="Proteomes" id="UP000295662">
    <property type="component" value="Unassembled WGS sequence"/>
</dbReference>
<dbReference type="CDD" id="cd19438">
    <property type="entry name" value="lipocalin_Blc-like"/>
    <property type="match status" value="1"/>
</dbReference>
<dbReference type="AlphaFoldDB" id="A0A4R7S7W6"/>
<dbReference type="PANTHER" id="PTHR10612:SF34">
    <property type="entry name" value="APOLIPOPROTEIN D"/>
    <property type="match status" value="1"/>
</dbReference>
<dbReference type="PANTHER" id="PTHR10612">
    <property type="entry name" value="APOLIPOPROTEIN D"/>
    <property type="match status" value="1"/>
</dbReference>
<dbReference type="PROSITE" id="PS51257">
    <property type="entry name" value="PROKAR_LIPOPROTEIN"/>
    <property type="match status" value="1"/>
</dbReference>
<evidence type="ECO:0000259" key="4">
    <source>
        <dbReference type="Pfam" id="PF08212"/>
    </source>
</evidence>
<name>A0A4R7S7W6_9BACT</name>
<dbReference type="InterPro" id="IPR000566">
    <property type="entry name" value="Lipocln_cytosolic_FA-bd_dom"/>
</dbReference>
<evidence type="ECO:0000256" key="3">
    <source>
        <dbReference type="PIRSR" id="PIRSR036893-52"/>
    </source>
</evidence>
<evidence type="ECO:0000313" key="6">
    <source>
        <dbReference type="Proteomes" id="UP000295662"/>
    </source>
</evidence>
<feature type="lipid moiety-binding region" description="S-diacylglycerol cysteine" evidence="3">
    <location>
        <position position="18"/>
    </location>
</feature>